<reference evidence="7" key="2">
    <citation type="submission" date="2020-07" db="EMBL/GenBank/DDBJ databases">
        <title>Comparative genomics analyses of Lactobacillus crispatus isolated from different ecological niches.</title>
        <authorList>
            <person name="Mancino W."/>
            <person name="Mancabelli L."/>
            <person name="Lugli G.A."/>
            <person name="Milani C."/>
            <person name="Viappiani A."/>
            <person name="Anzalone R."/>
            <person name="Longhi G."/>
            <person name="Ventura M."/>
            <person name="Turroni F."/>
        </authorList>
    </citation>
    <scope>NUCLEOTIDE SEQUENCE</scope>
    <source>
        <strain evidence="7">LB65</strain>
    </source>
</reference>
<dbReference type="InterPro" id="IPR003439">
    <property type="entry name" value="ABC_transporter-like_ATP-bd"/>
</dbReference>
<dbReference type="EMBL" id="JACCPP010000023">
    <property type="protein sequence ID" value="MBI1708494.1"/>
    <property type="molecule type" value="Genomic_DNA"/>
</dbReference>
<evidence type="ECO:0000256" key="1">
    <source>
        <dbReference type="ARBA" id="ARBA00005417"/>
    </source>
</evidence>
<dbReference type="InterPro" id="IPR003593">
    <property type="entry name" value="AAA+_ATPase"/>
</dbReference>
<dbReference type="GO" id="GO:0015424">
    <property type="term" value="F:ABC-type amino acid transporter activity"/>
    <property type="evidence" value="ECO:0007669"/>
    <property type="project" value="InterPro"/>
</dbReference>
<evidence type="ECO:0000313" key="7">
    <source>
        <dbReference type="EMBL" id="MBI1708494.1"/>
    </source>
</evidence>
<evidence type="ECO:0000313" key="8">
    <source>
        <dbReference type="Proteomes" id="UP000067598"/>
    </source>
</evidence>
<dbReference type="PANTHER" id="PTHR43166">
    <property type="entry name" value="AMINO ACID IMPORT ATP-BINDING PROTEIN"/>
    <property type="match status" value="1"/>
</dbReference>
<evidence type="ECO:0000256" key="2">
    <source>
        <dbReference type="ARBA" id="ARBA00022448"/>
    </source>
</evidence>
<dbReference type="EMBL" id="LJGP01000047">
    <property type="protein sequence ID" value="KWU02993.1"/>
    <property type="molecule type" value="Genomic_DNA"/>
</dbReference>
<dbReference type="Proteomes" id="UP000067598">
    <property type="component" value="Unassembled WGS sequence"/>
</dbReference>
<keyword evidence="2" id="KW-0813">Transport</keyword>
<reference evidence="6 8" key="1">
    <citation type="journal article" date="2016" name="Microbiology (Mosc.)">
        <title>Comparison of Lactobacillus crispatus isolates from Lactobacillus-dominated vaginal microbiomes with isolates from microbiomes containing bacterial vaginosis-associated bacteria.</title>
        <authorList>
            <person name="Abdelmaksoud A.A."/>
            <person name="Koparde V.N."/>
            <person name="Sheth N.U."/>
            <person name="Serrano M.G."/>
            <person name="Glascock A.L."/>
            <person name="Fettweis J.M."/>
            <person name="Strauss Iii J.F."/>
            <person name="Buck G.A."/>
            <person name="Jefferson K.K."/>
        </authorList>
    </citation>
    <scope>NUCLEOTIDE SEQUENCE [LARGE SCALE GENOMIC DNA]</scope>
    <source>
        <strain evidence="6 8">VMC3</strain>
    </source>
</reference>
<dbReference type="PROSITE" id="PS50893">
    <property type="entry name" value="ABC_TRANSPORTER_2"/>
    <property type="match status" value="1"/>
</dbReference>
<dbReference type="CDD" id="cd03262">
    <property type="entry name" value="ABC_HisP_GlnQ"/>
    <property type="match status" value="1"/>
</dbReference>
<dbReference type="SUPFAM" id="SSF52540">
    <property type="entry name" value="P-loop containing nucleoside triphosphate hydrolases"/>
    <property type="match status" value="1"/>
</dbReference>
<dbReference type="GO" id="GO:0005524">
    <property type="term" value="F:ATP binding"/>
    <property type="evidence" value="ECO:0007669"/>
    <property type="project" value="UniProtKB-KW"/>
</dbReference>
<sequence>MTEEVLRVEHLNKFYGKHQTLFDINFSLNKGEVLTLLGPSGSGKSTLLRTLNGLEEYEDGAIYFHGKKINPSPKEWQLLRQKIGMVFQSYDLFPNLTVMENILLAPVKVQKRDEDEVKEEAVKLLKQVGLSEYGDAYPRELSGGQKQRVAIVRALVMHPEVMLFDEITASLDPEMVRGVLDIMQRLSDDEHMTMIIVTHEMNFAARIADKVLFLEDGKILEDTPGKEFFAKPKTKRAQEFLESMDF</sequence>
<evidence type="ECO:0000259" key="5">
    <source>
        <dbReference type="PROSITE" id="PS50893"/>
    </source>
</evidence>
<evidence type="ECO:0000256" key="4">
    <source>
        <dbReference type="ARBA" id="ARBA00022840"/>
    </source>
</evidence>
<gene>
    <name evidence="6" type="ORF">AEL95_09520</name>
    <name evidence="7" type="ORF">HYQ56_1478</name>
</gene>
<dbReference type="GO" id="GO:0016887">
    <property type="term" value="F:ATP hydrolysis activity"/>
    <property type="evidence" value="ECO:0007669"/>
    <property type="project" value="InterPro"/>
</dbReference>
<dbReference type="PANTHER" id="PTHR43166:SF4">
    <property type="entry name" value="PHOSPHONATES IMPORT ATP-BINDING PROTEIN PHNC"/>
    <property type="match status" value="1"/>
</dbReference>
<dbReference type="Pfam" id="PF00005">
    <property type="entry name" value="ABC_tran"/>
    <property type="match status" value="1"/>
</dbReference>
<keyword evidence="3" id="KW-0547">Nucleotide-binding</keyword>
<dbReference type="PROSITE" id="PS00211">
    <property type="entry name" value="ABC_TRANSPORTER_1"/>
    <property type="match status" value="1"/>
</dbReference>
<keyword evidence="4 6" id="KW-0067">ATP-binding</keyword>
<evidence type="ECO:0000256" key="3">
    <source>
        <dbReference type="ARBA" id="ARBA00022741"/>
    </source>
</evidence>
<dbReference type="AlphaFoldDB" id="A0A125P8Z5"/>
<evidence type="ECO:0000313" key="6">
    <source>
        <dbReference type="EMBL" id="KWU02993.1"/>
    </source>
</evidence>
<dbReference type="Proteomes" id="UP001194414">
    <property type="component" value="Unassembled WGS sequence"/>
</dbReference>
<dbReference type="SMART" id="SM00382">
    <property type="entry name" value="AAA"/>
    <property type="match status" value="1"/>
</dbReference>
<dbReference type="InterPro" id="IPR027417">
    <property type="entry name" value="P-loop_NTPase"/>
</dbReference>
<comment type="caution">
    <text evidence="6">The sequence shown here is derived from an EMBL/GenBank/DDBJ whole genome shotgun (WGS) entry which is preliminary data.</text>
</comment>
<dbReference type="InterPro" id="IPR030679">
    <property type="entry name" value="ABC_ATPase_HisP-typ"/>
</dbReference>
<dbReference type="InterPro" id="IPR050086">
    <property type="entry name" value="MetN_ABC_transporter-like"/>
</dbReference>
<proteinExistence type="inferred from homology"/>
<dbReference type="RefSeq" id="WP_005723404.1">
    <property type="nucleotide sequence ID" value="NZ_AP025162.1"/>
</dbReference>
<dbReference type="PATRIC" id="fig|47770.28.peg.1424"/>
<organism evidence="6 8">
    <name type="scientific">Lactobacillus crispatus</name>
    <dbReference type="NCBI Taxonomy" id="47770"/>
    <lineage>
        <taxon>Bacteria</taxon>
        <taxon>Bacillati</taxon>
        <taxon>Bacillota</taxon>
        <taxon>Bacilli</taxon>
        <taxon>Lactobacillales</taxon>
        <taxon>Lactobacillaceae</taxon>
        <taxon>Lactobacillus</taxon>
    </lineage>
</organism>
<dbReference type="PIRSF" id="PIRSF039085">
    <property type="entry name" value="ABC_ATPase_HisP"/>
    <property type="match status" value="1"/>
</dbReference>
<accession>A0A125P8Z5</accession>
<feature type="domain" description="ABC transporter" evidence="5">
    <location>
        <begin position="6"/>
        <end position="241"/>
    </location>
</feature>
<dbReference type="InterPro" id="IPR017871">
    <property type="entry name" value="ABC_transporter-like_CS"/>
</dbReference>
<comment type="similarity">
    <text evidence="1">Belongs to the ABC transporter superfamily.</text>
</comment>
<dbReference type="Gene3D" id="3.40.50.300">
    <property type="entry name" value="P-loop containing nucleotide triphosphate hydrolases"/>
    <property type="match status" value="1"/>
</dbReference>
<dbReference type="GeneID" id="69823880"/>
<name>A0A125P8Z5_9LACO</name>
<protein>
    <submittedName>
        <fullName evidence="6">Glutamine ABC transporter ATP-binding protein</fullName>
    </submittedName>
</protein>